<evidence type="ECO:0000313" key="12">
    <source>
        <dbReference type="EMBL" id="CCE64821.1"/>
    </source>
</evidence>
<keyword evidence="13" id="KW-1185">Reference proteome</keyword>
<evidence type="ECO:0000256" key="5">
    <source>
        <dbReference type="ARBA" id="ARBA00022840"/>
    </source>
</evidence>
<name>G8BY43_TETPH</name>
<dbReference type="FunFam" id="3.40.50.300:FF:000043">
    <property type="entry name" value="Vacuolar protein sorting-associated protein 4"/>
    <property type="match status" value="1"/>
</dbReference>
<dbReference type="Gene3D" id="1.10.8.60">
    <property type="match status" value="1"/>
</dbReference>
<evidence type="ECO:0000256" key="8">
    <source>
        <dbReference type="RuleBase" id="RU003651"/>
    </source>
</evidence>
<dbReference type="GO" id="GO:0016887">
    <property type="term" value="F:ATP hydrolysis activity"/>
    <property type="evidence" value="ECO:0007669"/>
    <property type="project" value="EnsemblFungi"/>
</dbReference>
<dbReference type="InterPro" id="IPR015415">
    <property type="entry name" value="Spast_Vps4_C"/>
</dbReference>
<feature type="domain" description="MIT" evidence="11">
    <location>
        <begin position="3"/>
        <end position="80"/>
    </location>
</feature>
<dbReference type="eggNOG" id="KOG0739">
    <property type="taxonomic scope" value="Eukaryota"/>
</dbReference>
<evidence type="ECO:0000313" key="13">
    <source>
        <dbReference type="Proteomes" id="UP000005666"/>
    </source>
</evidence>
<organism evidence="12 13">
    <name type="scientific">Tetrapisispora phaffii (strain ATCC 24235 / CBS 4417 / NBRC 1672 / NRRL Y-8282 / UCD 70-5)</name>
    <name type="common">Yeast</name>
    <name type="synonym">Fabospora phaffii</name>
    <dbReference type="NCBI Taxonomy" id="1071381"/>
    <lineage>
        <taxon>Eukaryota</taxon>
        <taxon>Fungi</taxon>
        <taxon>Dikarya</taxon>
        <taxon>Ascomycota</taxon>
        <taxon>Saccharomycotina</taxon>
        <taxon>Saccharomycetes</taxon>
        <taxon>Saccharomycetales</taxon>
        <taxon>Saccharomycetaceae</taxon>
        <taxon>Tetrapisispora</taxon>
    </lineage>
</organism>
<dbReference type="InterPro" id="IPR003959">
    <property type="entry name" value="ATPase_AAA_core"/>
</dbReference>
<dbReference type="AlphaFoldDB" id="G8BY43"/>
<dbReference type="GO" id="GO:0061709">
    <property type="term" value="P:reticulophagy"/>
    <property type="evidence" value="ECO:0007669"/>
    <property type="project" value="EnsemblFungi"/>
</dbReference>
<keyword evidence="3 8" id="KW-0547">Nucleotide-binding</keyword>
<dbReference type="OMA" id="IEWTNEF"/>
<dbReference type="InterPro" id="IPR003593">
    <property type="entry name" value="AAA+_ATPase"/>
</dbReference>
<comment type="similarity">
    <text evidence="2 8">Belongs to the AAA ATPase family.</text>
</comment>
<dbReference type="Pfam" id="PF00004">
    <property type="entry name" value="AAA"/>
    <property type="match status" value="1"/>
</dbReference>
<dbReference type="GO" id="GO:0090148">
    <property type="term" value="P:membrane fission"/>
    <property type="evidence" value="ECO:0007669"/>
    <property type="project" value="EnsemblFungi"/>
</dbReference>
<dbReference type="GO" id="GO:0070676">
    <property type="term" value="P:intralumenal vesicle formation"/>
    <property type="evidence" value="ECO:0007669"/>
    <property type="project" value="EnsemblFungi"/>
</dbReference>
<evidence type="ECO:0000256" key="6">
    <source>
        <dbReference type="ARBA" id="ARBA00023136"/>
    </source>
</evidence>
<keyword evidence="6" id="KW-0472">Membrane</keyword>
<feature type="compositionally biased region" description="Polar residues" evidence="9">
    <location>
        <begin position="84"/>
        <end position="99"/>
    </location>
</feature>
<evidence type="ECO:0000256" key="9">
    <source>
        <dbReference type="SAM" id="MobiDB-lite"/>
    </source>
</evidence>
<dbReference type="GO" id="GO:0097352">
    <property type="term" value="P:autophagosome maturation"/>
    <property type="evidence" value="ECO:0007669"/>
    <property type="project" value="EnsemblFungi"/>
</dbReference>
<dbReference type="GO" id="GO:0032511">
    <property type="term" value="P:late endosome to vacuole transport via multivesicular body sorting pathway"/>
    <property type="evidence" value="ECO:0007669"/>
    <property type="project" value="EnsemblFungi"/>
</dbReference>
<dbReference type="InterPro" id="IPR007330">
    <property type="entry name" value="MIT_dom"/>
</dbReference>
<evidence type="ECO:0000259" key="11">
    <source>
        <dbReference type="SMART" id="SM00745"/>
    </source>
</evidence>
<protein>
    <recommendedName>
        <fullName evidence="7">Vacuolar protein sorting-associated protein 4</fullName>
    </recommendedName>
</protein>
<evidence type="ECO:0000256" key="1">
    <source>
        <dbReference type="ARBA" id="ARBA00004481"/>
    </source>
</evidence>
<dbReference type="SMART" id="SM00745">
    <property type="entry name" value="MIT"/>
    <property type="match status" value="1"/>
</dbReference>
<evidence type="ECO:0000256" key="4">
    <source>
        <dbReference type="ARBA" id="ARBA00022753"/>
    </source>
</evidence>
<dbReference type="InterPro" id="IPR050304">
    <property type="entry name" value="MT-severing_AAA_ATPase"/>
</dbReference>
<dbReference type="PROSITE" id="PS00674">
    <property type="entry name" value="AAA"/>
    <property type="match status" value="1"/>
</dbReference>
<dbReference type="InterPro" id="IPR041569">
    <property type="entry name" value="AAA_lid_3"/>
</dbReference>
<dbReference type="InterPro" id="IPR003960">
    <property type="entry name" value="ATPase_AAA_CS"/>
</dbReference>
<reference evidence="12 13" key="1">
    <citation type="journal article" date="2011" name="Proc. Natl. Acad. Sci. U.S.A.">
        <title>Evolutionary erosion of yeast sex chromosomes by mating-type switching accidents.</title>
        <authorList>
            <person name="Gordon J.L."/>
            <person name="Armisen D."/>
            <person name="Proux-Wera E."/>
            <person name="Oheigeartaigh S.S."/>
            <person name="Byrne K.P."/>
            <person name="Wolfe K.H."/>
        </authorList>
    </citation>
    <scope>NUCLEOTIDE SEQUENCE [LARGE SCALE GENOMIC DNA]</scope>
    <source>
        <strain evidence="13">ATCC 24235 / CBS 4417 / NBRC 1672 / NRRL Y-8282 / UCD 70-5</strain>
    </source>
</reference>
<evidence type="ECO:0000259" key="10">
    <source>
        <dbReference type="SMART" id="SM00382"/>
    </source>
</evidence>
<dbReference type="KEGG" id="tpf:TPHA_0I03200"/>
<dbReference type="STRING" id="1071381.G8BY43"/>
<dbReference type="PANTHER" id="PTHR23074:SF83">
    <property type="entry name" value="VACUOLAR PROTEIN SORTING-ASSOCIATED PROTEIN 4A"/>
    <property type="match status" value="1"/>
</dbReference>
<dbReference type="GO" id="GO:1990621">
    <property type="term" value="C:ESCRT IV complex"/>
    <property type="evidence" value="ECO:0007669"/>
    <property type="project" value="EnsemblFungi"/>
</dbReference>
<dbReference type="GO" id="GO:0036258">
    <property type="term" value="P:multivesicular body assembly"/>
    <property type="evidence" value="ECO:0007669"/>
    <property type="project" value="EnsemblFungi"/>
</dbReference>
<evidence type="ECO:0000256" key="2">
    <source>
        <dbReference type="ARBA" id="ARBA00006914"/>
    </source>
</evidence>
<dbReference type="PANTHER" id="PTHR23074">
    <property type="entry name" value="AAA DOMAIN-CONTAINING"/>
    <property type="match status" value="1"/>
</dbReference>
<dbReference type="GO" id="GO:0005524">
    <property type="term" value="F:ATP binding"/>
    <property type="evidence" value="ECO:0007669"/>
    <property type="project" value="UniProtKB-KW"/>
</dbReference>
<dbReference type="SUPFAM" id="SSF52540">
    <property type="entry name" value="P-loop containing nucleoside triphosphate hydrolases"/>
    <property type="match status" value="1"/>
</dbReference>
<dbReference type="SMART" id="SM00382">
    <property type="entry name" value="AAA"/>
    <property type="match status" value="1"/>
</dbReference>
<dbReference type="Pfam" id="PF17862">
    <property type="entry name" value="AAA_lid_3"/>
    <property type="match status" value="1"/>
</dbReference>
<sequence length="432" mass="47993">MSTGDFLSKGIDLIQTAVNYDTATQYAEAYTAYYNGLDYLMLALKYEKNPKSKELIRAKFTEYLNRAEQLKEHLEKEEENKKNGTSNSTSGAQKSANNKDSNDEDAEDKKLKGALSGAILTEKPNVKWEDIAGLEGAKEALKEAVILPVKFPHLFTGNRKPTSGILLYGPPGTGKSYLAKAVATEANSTFFSISSSDLVSKWMGESERLVKQLFNMARENKPSIIFIDEVDALTGQRGDGESEASRRIKTELLVQMNGVGNDSQGVLVLGATNIPWQLDSAIRRRFEKRIYIPLPDLAARTKMFEINVADTPCVLSKEDYRSLGQMTEGYSGSDIAVAVKDALMEPIRKIQSATHFKDVSEDDQKKLWTPCSPGAPNATEMSWVDIEAKELKEPVLTITDFLKAIKTNRPTVNEEDLKRQEEFTSDFGQEGN</sequence>
<dbReference type="OrthoDB" id="29072at2759"/>
<comment type="subcellular location">
    <subcellularLocation>
        <location evidence="1">Endosome membrane</location>
        <topology evidence="1">Peripheral membrane protein</topology>
    </subcellularLocation>
</comment>
<dbReference type="GO" id="GO:0045053">
    <property type="term" value="P:protein retention in Golgi apparatus"/>
    <property type="evidence" value="ECO:0007669"/>
    <property type="project" value="EnsemblFungi"/>
</dbReference>
<evidence type="ECO:0000256" key="3">
    <source>
        <dbReference type="ARBA" id="ARBA00022741"/>
    </source>
</evidence>
<keyword evidence="5 8" id="KW-0067">ATP-binding</keyword>
<dbReference type="Gene3D" id="1.20.58.80">
    <property type="entry name" value="Phosphotransferase system, lactose/cellobiose-type IIA subunit"/>
    <property type="match status" value="1"/>
</dbReference>
<feature type="region of interest" description="Disordered" evidence="9">
    <location>
        <begin position="74"/>
        <end position="108"/>
    </location>
</feature>
<dbReference type="Proteomes" id="UP000005666">
    <property type="component" value="Chromosome 9"/>
</dbReference>
<dbReference type="SUPFAM" id="SSF116846">
    <property type="entry name" value="MIT domain"/>
    <property type="match status" value="1"/>
</dbReference>
<gene>
    <name evidence="12" type="primary">TPHA0I03200</name>
    <name evidence="12" type="ordered locus">TPHA_0I03200</name>
</gene>
<proteinExistence type="inferred from homology"/>
<dbReference type="FunFam" id="1.20.58.80:FF:000014">
    <property type="entry name" value="Vacuolar protein-sorting-associated protein 4"/>
    <property type="match status" value="1"/>
</dbReference>
<dbReference type="Pfam" id="PF04212">
    <property type="entry name" value="MIT"/>
    <property type="match status" value="1"/>
</dbReference>
<dbReference type="GeneID" id="11534645"/>
<dbReference type="EMBL" id="HE612864">
    <property type="protein sequence ID" value="CCE64821.1"/>
    <property type="molecule type" value="Genomic_DNA"/>
</dbReference>
<dbReference type="CDD" id="cd19521">
    <property type="entry name" value="RecA-like_VPS4"/>
    <property type="match status" value="1"/>
</dbReference>
<feature type="domain" description="AAA+ ATPase" evidence="10">
    <location>
        <begin position="161"/>
        <end position="296"/>
    </location>
</feature>
<dbReference type="Pfam" id="PF09336">
    <property type="entry name" value="Vps4_C"/>
    <property type="match status" value="1"/>
</dbReference>
<dbReference type="GO" id="GO:0016125">
    <property type="term" value="P:sterol metabolic process"/>
    <property type="evidence" value="ECO:0007669"/>
    <property type="project" value="EnsemblFungi"/>
</dbReference>
<dbReference type="Gene3D" id="3.40.50.300">
    <property type="entry name" value="P-loop containing nucleotide triphosphate hydrolases"/>
    <property type="match status" value="1"/>
</dbReference>
<dbReference type="HOGENOM" id="CLU_000688_21_2_1"/>
<dbReference type="InterPro" id="IPR036181">
    <property type="entry name" value="MIT_dom_sf"/>
</dbReference>
<keyword evidence="4" id="KW-0967">Endosome</keyword>
<dbReference type="GO" id="GO:0005886">
    <property type="term" value="C:plasma membrane"/>
    <property type="evidence" value="ECO:0007669"/>
    <property type="project" value="EnsemblFungi"/>
</dbReference>
<accession>G8BY43</accession>
<dbReference type="FunFam" id="1.10.8.60:FF:000015">
    <property type="entry name" value="vacuolar protein sorting-associated protein 4A"/>
    <property type="match status" value="1"/>
</dbReference>
<feature type="region of interest" description="Disordered" evidence="9">
    <location>
        <begin position="409"/>
        <end position="432"/>
    </location>
</feature>
<evidence type="ECO:0000256" key="7">
    <source>
        <dbReference type="ARBA" id="ARBA00073586"/>
    </source>
</evidence>
<dbReference type="RefSeq" id="XP_003687255.1">
    <property type="nucleotide sequence ID" value="XM_003687207.1"/>
</dbReference>
<dbReference type="InterPro" id="IPR027417">
    <property type="entry name" value="P-loop_NTPase"/>
</dbReference>
<dbReference type="GO" id="GO:0007033">
    <property type="term" value="P:vacuole organization"/>
    <property type="evidence" value="ECO:0007669"/>
    <property type="project" value="TreeGrafter"/>
</dbReference>
<dbReference type="GO" id="GO:0042803">
    <property type="term" value="F:protein homodimerization activity"/>
    <property type="evidence" value="ECO:0007669"/>
    <property type="project" value="EnsemblFungi"/>
</dbReference>